<accession>A0A6J2TMD3</accession>
<proteinExistence type="predicted"/>
<dbReference type="GeneID" id="115626479"/>
<sequence>MPMIKADGDQKFFVKTRTCRMPYVDPLNADAMKIYKPIEFIPCTNQSDLVSVLYDNSLQRYVLRINTEVAHQLLNSNRIGYKCYYNKICYGNQTETYDTLGPVRRLRQNFVVPLHIEGLLLKCVVPGKPSWVLQRDAYMFIQYRRQLNAAKKNKKKKHKPEQPRKASVIMYGIDTVSRINLRRTMPMVYKFLQRRGWYEMQGYNKVEDNSFPNILALLTGYLPNSAKKHLCDTDFRGCLDKLPFIWNDFKKAGYLTAYAEDISVSNTFSYTKPGFTKKPTDYYFRPFLKALERYTRRYKCPSCYMTYCMGRRLVNSYIFDYCRQFMQRYVAERPIWGMFWSNHIAHDDFTMPASMELKILQDLLNFSADGAFEHTIMIFFSDHGARFGPLQSLPESYLDERLPMMFIYLPPWFRRRYPQYAQALSSNQHRLSSTFDLHNTLKHIIQLGSNSPEPRAQSFDCPTCQSLFYPVMENRTCPDAGISEHYCTCDPYREIKEDWGKRIAPRVLDIINKYLVDQGKAHKCVHLTIHEIMKTEIKMDIDSLDQVPQLETAVYRTRFTTQQNLAEFHATVVFNNITEQVQVDVETISRTKVYGYDSKCIKETDRIVKFFCICPNSLKKIPVNT</sequence>
<dbReference type="InterPro" id="IPR004245">
    <property type="entry name" value="DUF229"/>
</dbReference>
<dbReference type="Proteomes" id="UP000504634">
    <property type="component" value="Unplaced"/>
</dbReference>
<dbReference type="PANTHER" id="PTHR10974">
    <property type="entry name" value="FI08016P-RELATED"/>
    <property type="match status" value="1"/>
</dbReference>
<dbReference type="RefSeq" id="XP_030377726.1">
    <property type="nucleotide sequence ID" value="XM_030521866.1"/>
</dbReference>
<dbReference type="InterPro" id="IPR017850">
    <property type="entry name" value="Alkaline_phosphatase_core_sf"/>
</dbReference>
<gene>
    <name evidence="2" type="primary">LOC115626479</name>
</gene>
<organism evidence="1 2">
    <name type="scientific">Drosophila lebanonensis</name>
    <name type="common">Fruit fly</name>
    <name type="synonym">Scaptodrosophila lebanonensis</name>
    <dbReference type="NCBI Taxonomy" id="7225"/>
    <lineage>
        <taxon>Eukaryota</taxon>
        <taxon>Metazoa</taxon>
        <taxon>Ecdysozoa</taxon>
        <taxon>Arthropoda</taxon>
        <taxon>Hexapoda</taxon>
        <taxon>Insecta</taxon>
        <taxon>Pterygota</taxon>
        <taxon>Neoptera</taxon>
        <taxon>Endopterygota</taxon>
        <taxon>Diptera</taxon>
        <taxon>Brachycera</taxon>
        <taxon>Muscomorpha</taxon>
        <taxon>Ephydroidea</taxon>
        <taxon>Drosophilidae</taxon>
        <taxon>Scaptodrosophila</taxon>
    </lineage>
</organism>
<dbReference type="OrthoDB" id="413313at2759"/>
<dbReference type="FunFam" id="3.40.720.10:FF:000017">
    <property type="entry name" value="Predicted protein"/>
    <property type="match status" value="1"/>
</dbReference>
<reference evidence="2" key="1">
    <citation type="submission" date="2025-08" db="UniProtKB">
        <authorList>
            <consortium name="RefSeq"/>
        </authorList>
    </citation>
    <scope>IDENTIFICATION</scope>
    <source>
        <strain evidence="2">11010-0011.00</strain>
        <tissue evidence="2">Whole body</tissue>
    </source>
</reference>
<protein>
    <submittedName>
        <fullName evidence="2">Uncharacterized protein LOC115626479</fullName>
    </submittedName>
</protein>
<dbReference type="PANTHER" id="PTHR10974:SF9">
    <property type="entry name" value="DUF229 DOMAIN CONTAINING PROTEIN-RELATED"/>
    <property type="match status" value="1"/>
</dbReference>
<evidence type="ECO:0000313" key="1">
    <source>
        <dbReference type="Proteomes" id="UP000504634"/>
    </source>
</evidence>
<dbReference type="SUPFAM" id="SSF53649">
    <property type="entry name" value="Alkaline phosphatase-like"/>
    <property type="match status" value="1"/>
</dbReference>
<keyword evidence="1" id="KW-1185">Reference proteome</keyword>
<dbReference type="Gene3D" id="3.40.720.10">
    <property type="entry name" value="Alkaline Phosphatase, subunit A"/>
    <property type="match status" value="1"/>
</dbReference>
<evidence type="ECO:0000313" key="2">
    <source>
        <dbReference type="RefSeq" id="XP_030377726.1"/>
    </source>
</evidence>
<dbReference type="GO" id="GO:0005615">
    <property type="term" value="C:extracellular space"/>
    <property type="evidence" value="ECO:0007669"/>
    <property type="project" value="TreeGrafter"/>
</dbReference>
<dbReference type="Pfam" id="PF02995">
    <property type="entry name" value="DUF229"/>
    <property type="match status" value="1"/>
</dbReference>
<dbReference type="AlphaFoldDB" id="A0A6J2TMD3"/>
<name>A0A6J2TMD3_DROLE</name>
<dbReference type="CDD" id="cd16021">
    <property type="entry name" value="ALP_like"/>
    <property type="match status" value="1"/>
</dbReference>